<feature type="signal peptide" evidence="1">
    <location>
        <begin position="1"/>
        <end position="25"/>
    </location>
</feature>
<protein>
    <recommendedName>
        <fullName evidence="4">Fibronectin type-III domain-containing protein</fullName>
    </recommendedName>
</protein>
<dbReference type="EMBL" id="JACRYT010000015">
    <property type="protein sequence ID" value="MBC6680611.1"/>
    <property type="molecule type" value="Genomic_DNA"/>
</dbReference>
<gene>
    <name evidence="2" type="ORF">H9L42_12345</name>
</gene>
<evidence type="ECO:0000313" key="3">
    <source>
        <dbReference type="Proteomes" id="UP000602647"/>
    </source>
</evidence>
<dbReference type="SUPFAM" id="SSF49265">
    <property type="entry name" value="Fibronectin type III"/>
    <property type="match status" value="1"/>
</dbReference>
<keyword evidence="3" id="KW-1185">Reference proteome</keyword>
<dbReference type="RefSeq" id="WP_187303705.1">
    <property type="nucleotide sequence ID" value="NZ_JACRYT010000015.1"/>
</dbReference>
<name>A0A923NK65_9FIRM</name>
<evidence type="ECO:0000256" key="1">
    <source>
        <dbReference type="SAM" id="SignalP"/>
    </source>
</evidence>
<accession>A0A923NK65</accession>
<comment type="caution">
    <text evidence="2">The sequence shown here is derived from an EMBL/GenBank/DDBJ whole genome shotgun (WGS) entry which is preliminary data.</text>
</comment>
<dbReference type="InterPro" id="IPR013783">
    <property type="entry name" value="Ig-like_fold"/>
</dbReference>
<dbReference type="InterPro" id="IPR036116">
    <property type="entry name" value="FN3_sf"/>
</dbReference>
<dbReference type="AlphaFoldDB" id="A0A923NK65"/>
<dbReference type="Gene3D" id="2.60.40.10">
    <property type="entry name" value="Immunoglobulins"/>
    <property type="match status" value="1"/>
</dbReference>
<evidence type="ECO:0000313" key="2">
    <source>
        <dbReference type="EMBL" id="MBC6680611.1"/>
    </source>
</evidence>
<evidence type="ECO:0008006" key="4">
    <source>
        <dbReference type="Google" id="ProtNLM"/>
    </source>
</evidence>
<feature type="chain" id="PRO_5039654252" description="Fibronectin type-III domain-containing protein" evidence="1">
    <location>
        <begin position="26"/>
        <end position="263"/>
    </location>
</feature>
<dbReference type="Proteomes" id="UP000602647">
    <property type="component" value="Unassembled WGS sequence"/>
</dbReference>
<sequence length="263" mass="30405">MRNQKRHIALLAAAIMILTIVPAITAETAVAAEKELKLARVKLVNHAVGNRSIKNSWKKVKGAKGYEIYRATKLKGKYQKVKTINRAKTVSWTNRNLKKEKGYYYKVRAYRITDGEKEYGKFSSVQWAVPTNYPNWSYSISRKSKKTKTIKLTITNKSKFRMTFAKDGIYFKNSLAAKRWDTMTGEQKVNSSNADLQAKGIYPTSMNKKYTVKPGKSITLKYKTQKAVKYQKGGYVESTFRYHKKDYGTRHSYKHGEAYWVYQ</sequence>
<organism evidence="2 3">
    <name type="scientific">Zhenpiania hominis</name>
    <dbReference type="NCBI Taxonomy" id="2763644"/>
    <lineage>
        <taxon>Bacteria</taxon>
        <taxon>Bacillati</taxon>
        <taxon>Bacillota</taxon>
        <taxon>Clostridia</taxon>
        <taxon>Peptostreptococcales</taxon>
        <taxon>Anaerovoracaceae</taxon>
        <taxon>Zhenpiania</taxon>
    </lineage>
</organism>
<keyword evidence="1" id="KW-0732">Signal</keyword>
<reference evidence="2" key="1">
    <citation type="submission" date="2020-08" db="EMBL/GenBank/DDBJ databases">
        <title>Genome public.</title>
        <authorList>
            <person name="Liu C."/>
            <person name="Sun Q."/>
        </authorList>
    </citation>
    <scope>NUCLEOTIDE SEQUENCE</scope>
    <source>
        <strain evidence="2">BX12</strain>
    </source>
</reference>
<proteinExistence type="predicted"/>